<comment type="caution">
    <text evidence="2">The sequence shown here is derived from an EMBL/GenBank/DDBJ whole genome shotgun (WGS) entry which is preliminary data.</text>
</comment>
<feature type="signal peptide" evidence="1">
    <location>
        <begin position="1"/>
        <end position="23"/>
    </location>
</feature>
<organism evidence="2 3">
    <name type="scientific">Colletotrichum tanaceti</name>
    <dbReference type="NCBI Taxonomy" id="1306861"/>
    <lineage>
        <taxon>Eukaryota</taxon>
        <taxon>Fungi</taxon>
        <taxon>Dikarya</taxon>
        <taxon>Ascomycota</taxon>
        <taxon>Pezizomycotina</taxon>
        <taxon>Sordariomycetes</taxon>
        <taxon>Hypocreomycetidae</taxon>
        <taxon>Glomerellales</taxon>
        <taxon>Glomerellaceae</taxon>
        <taxon>Colletotrichum</taxon>
        <taxon>Colletotrichum destructivum species complex</taxon>
    </lineage>
</organism>
<sequence>MLPALNLITLAATAALMFQPAHGLPSGELEGRQARICGTANNKIYRLVKPSEACPPPPAAKCNQYENMSGTPVWTPWNRMLAPDGQDFACIGSLGTWQYVFPRLITMRTSDV</sequence>
<feature type="chain" id="PRO_5020956661" evidence="1">
    <location>
        <begin position="24"/>
        <end position="112"/>
    </location>
</feature>
<dbReference type="EMBL" id="PJEX01000789">
    <property type="protein sequence ID" value="TKW48682.1"/>
    <property type="molecule type" value="Genomic_DNA"/>
</dbReference>
<reference evidence="2 3" key="1">
    <citation type="journal article" date="2019" name="PLoS ONE">
        <title>Comparative genome analysis indicates high evolutionary potential of pathogenicity genes in Colletotrichum tanaceti.</title>
        <authorList>
            <person name="Lelwala R.V."/>
            <person name="Korhonen P.K."/>
            <person name="Young N.D."/>
            <person name="Scott J.B."/>
            <person name="Ades P.A."/>
            <person name="Gasser R.B."/>
            <person name="Taylor P.W.J."/>
        </authorList>
    </citation>
    <scope>NUCLEOTIDE SEQUENCE [LARGE SCALE GENOMIC DNA]</scope>
    <source>
        <strain evidence="2">BRIP57314</strain>
    </source>
</reference>
<name>A0A4U6WZX3_9PEZI</name>
<dbReference type="AlphaFoldDB" id="A0A4U6WZX3"/>
<accession>A0A4U6WZX3</accession>
<evidence type="ECO:0000313" key="2">
    <source>
        <dbReference type="EMBL" id="TKW48682.1"/>
    </source>
</evidence>
<keyword evidence="1" id="KW-0732">Signal</keyword>
<evidence type="ECO:0000256" key="1">
    <source>
        <dbReference type="SAM" id="SignalP"/>
    </source>
</evidence>
<proteinExistence type="predicted"/>
<evidence type="ECO:0000313" key="3">
    <source>
        <dbReference type="Proteomes" id="UP000310108"/>
    </source>
</evidence>
<protein>
    <submittedName>
        <fullName evidence="2">Uncharacterized protein</fullName>
    </submittedName>
</protein>
<gene>
    <name evidence="2" type="ORF">CTA1_9441</name>
</gene>
<keyword evidence="3" id="KW-1185">Reference proteome</keyword>
<dbReference type="Proteomes" id="UP000310108">
    <property type="component" value="Unassembled WGS sequence"/>
</dbReference>